<evidence type="ECO:0000313" key="3">
    <source>
        <dbReference type="EMBL" id="EFG26334.1"/>
    </source>
</evidence>
<feature type="transmembrane region" description="Helical" evidence="2">
    <location>
        <begin position="150"/>
        <end position="174"/>
    </location>
</feature>
<name>W5IHL8_SCAIO</name>
<proteinExistence type="predicted"/>
<dbReference type="HOGENOM" id="CLU_092707_0_0_11"/>
<dbReference type="EMBL" id="ADCX01000013">
    <property type="protein sequence ID" value="EFG26334.1"/>
    <property type="molecule type" value="Genomic_DNA"/>
</dbReference>
<dbReference type="AlphaFoldDB" id="W5IHL8"/>
<keyword evidence="2" id="KW-0472">Membrane</keyword>
<organism evidence="3 4">
    <name type="scientific">Scardovia inopinata F0304</name>
    <dbReference type="NCBI Taxonomy" id="641146"/>
    <lineage>
        <taxon>Bacteria</taxon>
        <taxon>Bacillati</taxon>
        <taxon>Actinomycetota</taxon>
        <taxon>Actinomycetes</taxon>
        <taxon>Bifidobacteriales</taxon>
        <taxon>Bifidobacteriaceae</taxon>
        <taxon>Scardovia</taxon>
    </lineage>
</organism>
<evidence type="ECO:0008006" key="5">
    <source>
        <dbReference type="Google" id="ProtNLM"/>
    </source>
</evidence>
<evidence type="ECO:0000313" key="4">
    <source>
        <dbReference type="Proteomes" id="UP000005777"/>
    </source>
</evidence>
<keyword evidence="2" id="KW-0812">Transmembrane</keyword>
<reference evidence="3 4" key="1">
    <citation type="submission" date="2012-01" db="EMBL/GenBank/DDBJ databases">
        <title>The Genome Sequence of Scardovia inopinata F0304.</title>
        <authorList>
            <consortium name="The Broad Institute Genome Sequencing Platform"/>
            <person name="Earl A."/>
            <person name="Ward D."/>
            <person name="Feldgarden M."/>
            <person name="Gevers D."/>
            <person name="Izard J."/>
            <person name="Baranova O.V."/>
            <person name="Blanton J.M."/>
            <person name="Tanner A.C."/>
            <person name="Dewhirst F.E."/>
            <person name="Young S.K."/>
            <person name="Zeng Q."/>
            <person name="Gargeya S."/>
            <person name="Fitzgerald M."/>
            <person name="Haas B."/>
            <person name="Abouelleil A."/>
            <person name="Alvarado L."/>
            <person name="Arachchi H.M."/>
            <person name="Berlin A."/>
            <person name="Chapman S.B."/>
            <person name="Gearin G."/>
            <person name="Goldberg J."/>
            <person name="Griggs A."/>
            <person name="Gujja S."/>
            <person name="Hansen M."/>
            <person name="Heiman D."/>
            <person name="Howarth C."/>
            <person name="Larimer J."/>
            <person name="Lui A."/>
            <person name="MacDonald P.J."/>
            <person name="McCowen C."/>
            <person name="Montmayeur A."/>
            <person name="Murphy C."/>
            <person name="Neiman D."/>
            <person name="Pearson M."/>
            <person name="Priest M."/>
            <person name="Roberts A."/>
            <person name="Saif S."/>
            <person name="Shea T."/>
            <person name="Sisk P."/>
            <person name="Stolte C."/>
            <person name="Sykes S."/>
            <person name="Wortman J."/>
            <person name="Nusbaum C."/>
            <person name="Birren B."/>
        </authorList>
    </citation>
    <scope>NUCLEOTIDE SEQUENCE [LARGE SCALE GENOMIC DNA]</scope>
    <source>
        <strain evidence="3 4">F0304</strain>
    </source>
</reference>
<feature type="transmembrane region" description="Helical" evidence="2">
    <location>
        <begin position="186"/>
        <end position="207"/>
    </location>
</feature>
<feature type="compositionally biased region" description="Basic and acidic residues" evidence="1">
    <location>
        <begin position="1"/>
        <end position="10"/>
    </location>
</feature>
<evidence type="ECO:0000256" key="2">
    <source>
        <dbReference type="SAM" id="Phobius"/>
    </source>
</evidence>
<sequence length="228" mass="25487">MTDTMDKTDSTDNNAADESSSPSAQPAQPEYGQISEPKYGQMASKYPDWDPYVFGREEQDKDSDQKQAKAKKQGQAASSTETGNQAQSSQQGQKGQSWFPGFTSSANGGNQGNFGNQPFFYNRRGQQIPLSEFDPNNPDLNPLYGRWSAMAIWAFILTLLNFQPMAVFLAFLAIPRTNAFHMKGKVLAILSVVIFVAELIFLFWWILSGHSVADLYAILDSFLERLRF</sequence>
<dbReference type="RefSeq" id="WP_006293809.1">
    <property type="nucleotide sequence ID" value="NZ_GG770226.1"/>
</dbReference>
<accession>W5IHL8</accession>
<keyword evidence="2" id="KW-1133">Transmembrane helix</keyword>
<feature type="compositionally biased region" description="Low complexity" evidence="1">
    <location>
        <begin position="73"/>
        <end position="97"/>
    </location>
</feature>
<dbReference type="eggNOG" id="ENOG50317M8">
    <property type="taxonomic scope" value="Bacteria"/>
</dbReference>
<dbReference type="Proteomes" id="UP000005777">
    <property type="component" value="Unassembled WGS sequence"/>
</dbReference>
<keyword evidence="4" id="KW-1185">Reference proteome</keyword>
<protein>
    <recommendedName>
        <fullName evidence="5">DUF4190 domain-containing protein</fullName>
    </recommendedName>
</protein>
<feature type="region of interest" description="Disordered" evidence="1">
    <location>
        <begin position="1"/>
        <end position="107"/>
    </location>
</feature>
<comment type="caution">
    <text evidence="3">The sequence shown here is derived from an EMBL/GenBank/DDBJ whole genome shotgun (WGS) entry which is preliminary data.</text>
</comment>
<gene>
    <name evidence="3" type="ORF">HMPREF9020_01419</name>
</gene>
<evidence type="ECO:0000256" key="1">
    <source>
        <dbReference type="SAM" id="MobiDB-lite"/>
    </source>
</evidence>
<feature type="compositionally biased region" description="Low complexity" evidence="1">
    <location>
        <begin position="16"/>
        <end position="30"/>
    </location>
</feature>
<feature type="compositionally biased region" description="Basic and acidic residues" evidence="1">
    <location>
        <begin position="55"/>
        <end position="67"/>
    </location>
</feature>